<dbReference type="InterPro" id="IPR010998">
    <property type="entry name" value="Integrase_recombinase_N"/>
</dbReference>
<dbReference type="Pfam" id="PF12167">
    <property type="entry name" value="Arm-DNA-bind_2"/>
    <property type="match status" value="1"/>
</dbReference>
<name>A0A1Y2KAD4_9PROT</name>
<dbReference type="CDD" id="cd01189">
    <property type="entry name" value="INT_ICEBs1_C_like"/>
    <property type="match status" value="1"/>
</dbReference>
<accession>A0A1Y2KAD4</accession>
<comment type="similarity">
    <text evidence="1">Belongs to the 'phage' integrase family.</text>
</comment>
<evidence type="ECO:0000313" key="8">
    <source>
        <dbReference type="EMBL" id="OSM06765.1"/>
    </source>
</evidence>
<keyword evidence="4" id="KW-0233">DNA recombination</keyword>
<dbReference type="InterPro" id="IPR013762">
    <property type="entry name" value="Integrase-like_cat_sf"/>
</dbReference>
<dbReference type="InterPro" id="IPR022000">
    <property type="entry name" value="Min27-like_integrase_DNA_bind"/>
</dbReference>
<dbReference type="AlphaFoldDB" id="A0A1Y2KAD4"/>
<evidence type="ECO:0000256" key="5">
    <source>
        <dbReference type="PROSITE-ProRule" id="PRU01248"/>
    </source>
</evidence>
<dbReference type="PANTHER" id="PTHR30629:SF6">
    <property type="entry name" value="PROPHAGE INTEGRASE INTA-RELATED"/>
    <property type="match status" value="1"/>
</dbReference>
<evidence type="ECO:0000256" key="4">
    <source>
        <dbReference type="ARBA" id="ARBA00023172"/>
    </source>
</evidence>
<dbReference type="SUPFAM" id="SSF56349">
    <property type="entry name" value="DNA breaking-rejoining enzymes"/>
    <property type="match status" value="1"/>
</dbReference>
<reference evidence="8 9" key="1">
    <citation type="journal article" date="2016" name="BMC Genomics">
        <title>Combined genomic and structural analyses of a cultured magnetotactic bacterium reveals its niche adaptation to a dynamic environment.</title>
        <authorList>
            <person name="Araujo A.C."/>
            <person name="Morillo V."/>
            <person name="Cypriano J."/>
            <person name="Teixeira L.C."/>
            <person name="Leao P."/>
            <person name="Lyra S."/>
            <person name="Almeida L.G."/>
            <person name="Bazylinski D.A."/>
            <person name="Vasconcellos A.T."/>
            <person name="Abreu F."/>
            <person name="Lins U."/>
        </authorList>
    </citation>
    <scope>NUCLEOTIDE SEQUENCE [LARGE SCALE GENOMIC DNA]</scope>
    <source>
        <strain evidence="8 9">IT-1</strain>
    </source>
</reference>
<dbReference type="Proteomes" id="UP000194003">
    <property type="component" value="Unassembled WGS sequence"/>
</dbReference>
<dbReference type="InterPro" id="IPR011010">
    <property type="entry name" value="DNA_brk_join_enz"/>
</dbReference>
<evidence type="ECO:0000256" key="2">
    <source>
        <dbReference type="ARBA" id="ARBA00022908"/>
    </source>
</evidence>
<feature type="domain" description="Core-binding (CB)" evidence="7">
    <location>
        <begin position="53"/>
        <end position="132"/>
    </location>
</feature>
<evidence type="ECO:0000313" key="9">
    <source>
        <dbReference type="Proteomes" id="UP000194003"/>
    </source>
</evidence>
<comment type="caution">
    <text evidence="8">The sequence shown here is derived from an EMBL/GenBank/DDBJ whole genome shotgun (WGS) entry which is preliminary data.</text>
</comment>
<dbReference type="PROSITE" id="PS51898">
    <property type="entry name" value="TYR_RECOMBINASE"/>
    <property type="match status" value="1"/>
</dbReference>
<dbReference type="InterPro" id="IPR044068">
    <property type="entry name" value="CB"/>
</dbReference>
<dbReference type="PROSITE" id="PS51900">
    <property type="entry name" value="CB"/>
    <property type="match status" value="1"/>
</dbReference>
<dbReference type="Gene3D" id="1.10.443.10">
    <property type="entry name" value="Intergrase catalytic core"/>
    <property type="match status" value="1"/>
</dbReference>
<dbReference type="STRING" id="1434232.MAIT1_00378"/>
<dbReference type="Pfam" id="PF00589">
    <property type="entry name" value="Phage_integrase"/>
    <property type="match status" value="1"/>
</dbReference>
<evidence type="ECO:0000259" key="7">
    <source>
        <dbReference type="PROSITE" id="PS51900"/>
    </source>
</evidence>
<dbReference type="GO" id="GO:0003677">
    <property type="term" value="F:DNA binding"/>
    <property type="evidence" value="ECO:0007669"/>
    <property type="project" value="UniProtKB-UniRule"/>
</dbReference>
<dbReference type="PANTHER" id="PTHR30629">
    <property type="entry name" value="PROPHAGE INTEGRASE"/>
    <property type="match status" value="1"/>
</dbReference>
<dbReference type="Gene3D" id="1.10.150.130">
    <property type="match status" value="1"/>
</dbReference>
<organism evidence="8 9">
    <name type="scientific">Magnetofaba australis IT-1</name>
    <dbReference type="NCBI Taxonomy" id="1434232"/>
    <lineage>
        <taxon>Bacteria</taxon>
        <taxon>Pseudomonadati</taxon>
        <taxon>Pseudomonadota</taxon>
        <taxon>Magnetococcia</taxon>
        <taxon>Magnetococcales</taxon>
        <taxon>Magnetococcaceae</taxon>
        <taxon>Magnetofaba</taxon>
    </lineage>
</organism>
<evidence type="ECO:0000259" key="6">
    <source>
        <dbReference type="PROSITE" id="PS51898"/>
    </source>
</evidence>
<evidence type="ECO:0000256" key="1">
    <source>
        <dbReference type="ARBA" id="ARBA00008857"/>
    </source>
</evidence>
<dbReference type="InterPro" id="IPR050808">
    <property type="entry name" value="Phage_Integrase"/>
</dbReference>
<keyword evidence="2" id="KW-0229">DNA integration</keyword>
<gene>
    <name evidence="8" type="ORF">MAIT1_00378</name>
</gene>
<feature type="domain" description="Tyr recombinase" evidence="6">
    <location>
        <begin position="153"/>
        <end position="340"/>
    </location>
</feature>
<dbReference type="Pfam" id="PF14659">
    <property type="entry name" value="Phage_int_SAM_3"/>
    <property type="match status" value="1"/>
</dbReference>
<sequence length="360" mass="40734">MRLSPTKTNLHRAANIKAKIEEEIATGTFDYAKYFPNSSRVALFSKGPKPSNQRVGEALEDFLADKRRGCAVSTWKDYRSAIQNYLIPEFGALRLRDLTTAHIRQWLGGLTISNKRINNVLVPLRGMLKDAYVDGLIDRDPMDRIRNLPITREDPDPFAPDEQESILAALAGTAQARNLIQFAFWTGLRTSELLAVEWGDVDWKRGVVRIRRANVRGDVKTPKTRAGMRDVKLLAPAKEALKAQKAHSFLAGGAIFLNPRSSKPWRDDTHIRQQVWEPALKRSGVRYRNLYQTRHTYASMMLSTGENPMWVAQQMGHADWGMIRKIYGRWIADMNPDAGAKAEAWLRGYKSQSSIKGESA</sequence>
<evidence type="ECO:0000256" key="3">
    <source>
        <dbReference type="ARBA" id="ARBA00023125"/>
    </source>
</evidence>
<proteinExistence type="inferred from homology"/>
<dbReference type="InterPro" id="IPR002104">
    <property type="entry name" value="Integrase_catalytic"/>
</dbReference>
<dbReference type="InterPro" id="IPR004107">
    <property type="entry name" value="Integrase_SAM-like_N"/>
</dbReference>
<keyword evidence="9" id="KW-1185">Reference proteome</keyword>
<dbReference type="GO" id="GO:0006310">
    <property type="term" value="P:DNA recombination"/>
    <property type="evidence" value="ECO:0007669"/>
    <property type="project" value="UniProtKB-KW"/>
</dbReference>
<keyword evidence="3 5" id="KW-0238">DNA-binding</keyword>
<dbReference type="GO" id="GO:0015074">
    <property type="term" value="P:DNA integration"/>
    <property type="evidence" value="ECO:0007669"/>
    <property type="project" value="UniProtKB-KW"/>
</dbReference>
<protein>
    <submittedName>
        <fullName evidence="8">Putative phage integrase</fullName>
    </submittedName>
</protein>
<dbReference type="EMBL" id="LVJN01000015">
    <property type="protein sequence ID" value="OSM06765.1"/>
    <property type="molecule type" value="Genomic_DNA"/>
</dbReference>